<gene>
    <name evidence="3" type="primary">bend5_1</name>
    <name evidence="3" type="ORF">Anas_13681</name>
</gene>
<keyword evidence="1" id="KW-0175">Coiled coil</keyword>
<dbReference type="Gene3D" id="1.10.10.2590">
    <property type="entry name" value="BEN domain"/>
    <property type="match status" value="1"/>
</dbReference>
<dbReference type="GO" id="GO:0045892">
    <property type="term" value="P:negative regulation of DNA-templated transcription"/>
    <property type="evidence" value="ECO:0007669"/>
    <property type="project" value="InterPro"/>
</dbReference>
<dbReference type="PANTHER" id="PTHR14628">
    <property type="entry name" value="BEN DOMAIN-CONTAINING PROTEIN 5"/>
    <property type="match status" value="1"/>
</dbReference>
<evidence type="ECO:0000256" key="1">
    <source>
        <dbReference type="SAM" id="Coils"/>
    </source>
</evidence>
<sequence length="549" mass="63706">MISHENINKEVLKFCEINYNVGYSISKLDRPLKVGKPLEISFPWDNYTESEALAIQSLNIANKIILYGNIKFSHFTVDTKNNNTLFLVNGKVGRVTKIFKNSESLYLLFQEYKVVMDYSGTVWKLINTTPANSNEECLKLYFKTKMSEFFAYVQFLDDRSRKVVPVKDIKHFDPKTLEDFSKKKIYKIYWPQEDDEANLEKYERSIYEGTILDLGASKESFSKQKRIASVPVTMLESPSETELDDHSSKILSMGNALPQAKTIDLLQTMKKNLTQNSKIRIAQMKKFIFRKRKVDEYENKIINQKKKIKTLQNENEVLKSKFASLETDFNTLKEKLNRDGSNAGIGECSCTEMLKVLIQKSTELDQKTTKIDQKTTEIDQKTTKIEASLKTTVEEPSSGNKNKEKEIIFGSISFPEKPFLTISRRPKNSLFVKDLVSLLWSDEDLSQRSLTGKKHYNSKEIKQPLTPEKRFAIEEAFKDRLKKQQHHDATIALELKLVNRYIAEKINDVRKCNSRRNLNMTYDIQNKNIPREEEKDFSENEPTSNDMIN</sequence>
<feature type="compositionally biased region" description="Polar residues" evidence="2">
    <location>
        <begin position="540"/>
        <end position="549"/>
    </location>
</feature>
<comment type="caution">
    <text evidence="3">The sequence shown here is derived from an EMBL/GenBank/DDBJ whole genome shotgun (WGS) entry which is preliminary data.</text>
</comment>
<evidence type="ECO:0000256" key="2">
    <source>
        <dbReference type="SAM" id="MobiDB-lite"/>
    </source>
</evidence>
<dbReference type="EMBL" id="SEYY01011216">
    <property type="protein sequence ID" value="KAB7501263.1"/>
    <property type="molecule type" value="Genomic_DNA"/>
</dbReference>
<feature type="region of interest" description="Disordered" evidence="2">
    <location>
        <begin position="524"/>
        <end position="549"/>
    </location>
</feature>
<organism evidence="3 4">
    <name type="scientific">Armadillidium nasatum</name>
    <dbReference type="NCBI Taxonomy" id="96803"/>
    <lineage>
        <taxon>Eukaryota</taxon>
        <taxon>Metazoa</taxon>
        <taxon>Ecdysozoa</taxon>
        <taxon>Arthropoda</taxon>
        <taxon>Crustacea</taxon>
        <taxon>Multicrustacea</taxon>
        <taxon>Malacostraca</taxon>
        <taxon>Eumalacostraca</taxon>
        <taxon>Peracarida</taxon>
        <taxon>Isopoda</taxon>
        <taxon>Oniscidea</taxon>
        <taxon>Crinocheta</taxon>
        <taxon>Armadillidiidae</taxon>
        <taxon>Armadillidium</taxon>
    </lineage>
</organism>
<protein>
    <submittedName>
        <fullName evidence="3">BEN domain-containing protein 5</fullName>
    </submittedName>
</protein>
<name>A0A5N5T415_9CRUS</name>
<reference evidence="3 4" key="1">
    <citation type="journal article" date="2019" name="PLoS Biol.">
        <title>Sex chromosomes control vertical transmission of feminizing Wolbachia symbionts in an isopod.</title>
        <authorList>
            <person name="Becking T."/>
            <person name="Chebbi M.A."/>
            <person name="Giraud I."/>
            <person name="Moumen B."/>
            <person name="Laverre T."/>
            <person name="Caubet Y."/>
            <person name="Peccoud J."/>
            <person name="Gilbert C."/>
            <person name="Cordaux R."/>
        </authorList>
    </citation>
    <scope>NUCLEOTIDE SEQUENCE [LARGE SCALE GENOMIC DNA]</scope>
    <source>
        <strain evidence="3">ANa2</strain>
        <tissue evidence="3">Whole body excluding digestive tract and cuticle</tissue>
    </source>
</reference>
<feature type="coiled-coil region" evidence="1">
    <location>
        <begin position="294"/>
        <end position="335"/>
    </location>
</feature>
<accession>A0A5N5T415</accession>
<dbReference type="AlphaFoldDB" id="A0A5N5T415"/>
<dbReference type="PANTHER" id="PTHR14628:SF1">
    <property type="entry name" value="BEN DOMAIN-CONTAINING PROTEIN 5"/>
    <property type="match status" value="1"/>
</dbReference>
<feature type="compositionally biased region" description="Basic and acidic residues" evidence="2">
    <location>
        <begin position="529"/>
        <end position="538"/>
    </location>
</feature>
<proteinExistence type="predicted"/>
<dbReference type="InterPro" id="IPR040391">
    <property type="entry name" value="BEND5"/>
</dbReference>
<keyword evidence="4" id="KW-1185">Reference proteome</keyword>
<evidence type="ECO:0000313" key="3">
    <source>
        <dbReference type="EMBL" id="KAB7501263.1"/>
    </source>
</evidence>
<evidence type="ECO:0000313" key="4">
    <source>
        <dbReference type="Proteomes" id="UP000326759"/>
    </source>
</evidence>
<dbReference type="Proteomes" id="UP000326759">
    <property type="component" value="Unassembled WGS sequence"/>
</dbReference>
<dbReference type="GO" id="GO:0003677">
    <property type="term" value="F:DNA binding"/>
    <property type="evidence" value="ECO:0007669"/>
    <property type="project" value="InterPro"/>
</dbReference>
<dbReference type="OrthoDB" id="6781736at2759"/>